<evidence type="ECO:0000256" key="4">
    <source>
        <dbReference type="SAM" id="SignalP"/>
    </source>
</evidence>
<dbReference type="SUPFAM" id="SSF63829">
    <property type="entry name" value="Calcium-dependent phosphotriesterase"/>
    <property type="match status" value="3"/>
</dbReference>
<evidence type="ECO:0000256" key="1">
    <source>
        <dbReference type="ARBA" id="ARBA00012528"/>
    </source>
</evidence>
<evidence type="ECO:0000256" key="3">
    <source>
        <dbReference type="SAM" id="Phobius"/>
    </source>
</evidence>
<dbReference type="Pfam" id="PF07495">
    <property type="entry name" value="Y_Y_Y"/>
    <property type="match status" value="1"/>
</dbReference>
<feature type="chain" id="PRO_5045140875" description="diguanylate cyclase" evidence="4">
    <location>
        <begin position="24"/>
        <end position="991"/>
    </location>
</feature>
<dbReference type="EMBL" id="JBHRTS010000003">
    <property type="protein sequence ID" value="MFC3193996.1"/>
    <property type="molecule type" value="Genomic_DNA"/>
</dbReference>
<dbReference type="InterPro" id="IPR013783">
    <property type="entry name" value="Ig-like_fold"/>
</dbReference>
<dbReference type="NCBIfam" id="TIGR00254">
    <property type="entry name" value="GGDEF"/>
    <property type="match status" value="1"/>
</dbReference>
<keyword evidence="3" id="KW-0472">Membrane</keyword>
<sequence>MNRQLQQLWFVVILSFMTCSVAAQQMPFALLSIADGLEDMVIFDIEQDDTGFLWITTRTGVNRFDGNQFWTYNRKDGLPHNLVRDLLKASDGTLWAASEAGLAKFNGQRFEQVLVDSWPENVSGRAIKEAPDGSLWMATYGMGLIQIDISSSPRIINRFDQTNGLRSQKVRSLLITGDGTVWTGDSEHIYRIRENIIEVMPWQAASSEIRAIFALPDGDVWVGTRHGIAHLQDGAFRPKPLPVDMSNLAINSISQDHQQNIWISTRDNGAYQFSPQGQLLQHFNMTNGLPDNSVNQTFQDNEHNTWFGTYGGGIARLSTTNVLNWKAQAKMPNPNVYAISEDAEGCMWFGTNGDGITRLCETQMTHITQKNGLSHNKVLTSLIDDDGNPWFGTLQGISYLVDGQFKLLHSADGLMGSVIYHMTKASDGSLWLATNNGLSHFKNGRFTNYFTADGLPDNRINRVFESLDGSIWLGTSNGLSKWDHQRFTNWSVRDGLAANFINDIYEDEQGLLWLATNNGLSSFDGQNFRVWTTEDGLPHNNATTLLPGHNGDIWIGTSRGVAIFDGINFTIITSREGLVFDLVNRSAGYRDADGNLWFGTGEGVSRFAAHFKPGAANPPPVQLLSVNNETGALSTSKQAAINQQDSNLTFSYTAISFQRAPDVNYRYRLARHDSTPWRETRLNQIQINSLAPGDYRFEVTARIGNGAWNNEPAAFTFTVTPPFWRTPAFLLMSLFAALLALFYRGYRSRKHAMYLEQLVQERTQQLETVNEGLDWLANHDNLTRLSNRHHMQQIIKDFALAKHTASMGVIIIDLDHFKKINDQFGHALGDQALVEFSAMLIGLVDKHHTTARWGGEEFVVLCPQTSLPALKDLVLHLLNACQKLNLKTEENHQVAIRCSVGFIHCSDLPAATETPDFIEKSIQLADQALYEAKQNGRNQAHGYLIKQPHQQRSINRYLLDTQRALADGHLEHISWTPGKLAGTEHRVSSDQ</sequence>
<evidence type="ECO:0000259" key="5">
    <source>
        <dbReference type="PROSITE" id="PS50887"/>
    </source>
</evidence>
<name>A0ABV7J7B6_9GAMM</name>
<evidence type="ECO:0000313" key="6">
    <source>
        <dbReference type="EMBL" id="MFC3193996.1"/>
    </source>
</evidence>
<dbReference type="InterPro" id="IPR043128">
    <property type="entry name" value="Rev_trsase/Diguanyl_cyclase"/>
</dbReference>
<dbReference type="InterPro" id="IPR011110">
    <property type="entry name" value="Reg_prop"/>
</dbReference>
<feature type="signal peptide" evidence="4">
    <location>
        <begin position="1"/>
        <end position="23"/>
    </location>
</feature>
<dbReference type="PROSITE" id="PS50887">
    <property type="entry name" value="GGDEF"/>
    <property type="match status" value="1"/>
</dbReference>
<dbReference type="SUPFAM" id="SSF55073">
    <property type="entry name" value="Nucleotide cyclase"/>
    <property type="match status" value="1"/>
</dbReference>
<dbReference type="SMART" id="SM00267">
    <property type="entry name" value="GGDEF"/>
    <property type="match status" value="1"/>
</dbReference>
<evidence type="ECO:0000313" key="7">
    <source>
        <dbReference type="Proteomes" id="UP001595533"/>
    </source>
</evidence>
<evidence type="ECO:0000256" key="2">
    <source>
        <dbReference type="ARBA" id="ARBA00034247"/>
    </source>
</evidence>
<dbReference type="CDD" id="cd01949">
    <property type="entry name" value="GGDEF"/>
    <property type="match status" value="1"/>
</dbReference>
<dbReference type="Gene3D" id="2.60.40.10">
    <property type="entry name" value="Immunoglobulins"/>
    <property type="match status" value="1"/>
</dbReference>
<protein>
    <recommendedName>
        <fullName evidence="1">diguanylate cyclase</fullName>
        <ecNumber evidence="1">2.7.7.65</ecNumber>
    </recommendedName>
</protein>
<gene>
    <name evidence="6" type="ORF">ACFODZ_07065</name>
</gene>
<keyword evidence="7" id="KW-1185">Reference proteome</keyword>
<organism evidence="6 7">
    <name type="scientific">Marinicella sediminis</name>
    <dbReference type="NCBI Taxonomy" id="1792834"/>
    <lineage>
        <taxon>Bacteria</taxon>
        <taxon>Pseudomonadati</taxon>
        <taxon>Pseudomonadota</taxon>
        <taxon>Gammaproteobacteria</taxon>
        <taxon>Lysobacterales</taxon>
        <taxon>Marinicellaceae</taxon>
        <taxon>Marinicella</taxon>
    </lineage>
</organism>
<keyword evidence="3" id="KW-0812">Transmembrane</keyword>
<dbReference type="PANTHER" id="PTHR45138:SF9">
    <property type="entry name" value="DIGUANYLATE CYCLASE DGCM-RELATED"/>
    <property type="match status" value="1"/>
</dbReference>
<keyword evidence="3" id="KW-1133">Transmembrane helix</keyword>
<comment type="catalytic activity">
    <reaction evidence="2">
        <text>2 GTP = 3',3'-c-di-GMP + 2 diphosphate</text>
        <dbReference type="Rhea" id="RHEA:24898"/>
        <dbReference type="ChEBI" id="CHEBI:33019"/>
        <dbReference type="ChEBI" id="CHEBI:37565"/>
        <dbReference type="ChEBI" id="CHEBI:58805"/>
        <dbReference type="EC" id="2.7.7.65"/>
    </reaction>
</comment>
<dbReference type="Gene3D" id="3.30.70.270">
    <property type="match status" value="1"/>
</dbReference>
<dbReference type="RefSeq" id="WP_157892917.1">
    <property type="nucleotide sequence ID" value="NZ_JBHRTS010000003.1"/>
</dbReference>
<dbReference type="InterPro" id="IPR050469">
    <property type="entry name" value="Diguanylate_Cyclase"/>
</dbReference>
<feature type="domain" description="GGDEF" evidence="5">
    <location>
        <begin position="805"/>
        <end position="945"/>
    </location>
</feature>
<dbReference type="InterPro" id="IPR029787">
    <property type="entry name" value="Nucleotide_cyclase"/>
</dbReference>
<dbReference type="Proteomes" id="UP001595533">
    <property type="component" value="Unassembled WGS sequence"/>
</dbReference>
<accession>A0ABV7J7B6</accession>
<dbReference type="EC" id="2.7.7.65" evidence="1"/>
<dbReference type="InterPro" id="IPR015943">
    <property type="entry name" value="WD40/YVTN_repeat-like_dom_sf"/>
</dbReference>
<feature type="transmembrane region" description="Helical" evidence="3">
    <location>
        <begin position="723"/>
        <end position="743"/>
    </location>
</feature>
<dbReference type="Pfam" id="PF07494">
    <property type="entry name" value="Reg_prop"/>
    <property type="match status" value="4"/>
</dbReference>
<reference evidence="7" key="1">
    <citation type="journal article" date="2019" name="Int. J. Syst. Evol. Microbiol.">
        <title>The Global Catalogue of Microorganisms (GCM) 10K type strain sequencing project: providing services to taxonomists for standard genome sequencing and annotation.</title>
        <authorList>
            <consortium name="The Broad Institute Genomics Platform"/>
            <consortium name="The Broad Institute Genome Sequencing Center for Infectious Disease"/>
            <person name="Wu L."/>
            <person name="Ma J."/>
        </authorList>
    </citation>
    <scope>NUCLEOTIDE SEQUENCE [LARGE SCALE GENOMIC DNA]</scope>
    <source>
        <strain evidence="7">KCTC 42953</strain>
    </source>
</reference>
<keyword evidence="4" id="KW-0732">Signal</keyword>
<dbReference type="PANTHER" id="PTHR45138">
    <property type="entry name" value="REGULATORY COMPONENTS OF SENSORY TRANSDUCTION SYSTEM"/>
    <property type="match status" value="1"/>
</dbReference>
<dbReference type="InterPro" id="IPR000160">
    <property type="entry name" value="GGDEF_dom"/>
</dbReference>
<dbReference type="Gene3D" id="2.130.10.10">
    <property type="entry name" value="YVTN repeat-like/Quinoprotein amine dehydrogenase"/>
    <property type="match status" value="4"/>
</dbReference>
<proteinExistence type="predicted"/>
<dbReference type="Pfam" id="PF00990">
    <property type="entry name" value="GGDEF"/>
    <property type="match status" value="1"/>
</dbReference>
<dbReference type="InterPro" id="IPR011123">
    <property type="entry name" value="Y_Y_Y"/>
</dbReference>
<comment type="caution">
    <text evidence="6">The sequence shown here is derived from an EMBL/GenBank/DDBJ whole genome shotgun (WGS) entry which is preliminary data.</text>
</comment>